<dbReference type="GO" id="GO:0009982">
    <property type="term" value="F:pseudouridine synthase activity"/>
    <property type="evidence" value="ECO:0007669"/>
    <property type="project" value="InterPro"/>
</dbReference>
<organism evidence="2 3">
    <name type="scientific">Lactuca sativa</name>
    <name type="common">Garden lettuce</name>
    <dbReference type="NCBI Taxonomy" id="4236"/>
    <lineage>
        <taxon>Eukaryota</taxon>
        <taxon>Viridiplantae</taxon>
        <taxon>Streptophyta</taxon>
        <taxon>Embryophyta</taxon>
        <taxon>Tracheophyta</taxon>
        <taxon>Spermatophyta</taxon>
        <taxon>Magnoliopsida</taxon>
        <taxon>eudicotyledons</taxon>
        <taxon>Gunneridae</taxon>
        <taxon>Pentapetalae</taxon>
        <taxon>asterids</taxon>
        <taxon>campanulids</taxon>
        <taxon>Asterales</taxon>
        <taxon>Asteraceae</taxon>
        <taxon>Cichorioideae</taxon>
        <taxon>Cichorieae</taxon>
        <taxon>Lactucinae</taxon>
        <taxon>Lactuca</taxon>
    </lineage>
</organism>
<dbReference type="Proteomes" id="UP000235145">
    <property type="component" value="Unassembled WGS sequence"/>
</dbReference>
<dbReference type="GO" id="GO:0003723">
    <property type="term" value="F:RNA binding"/>
    <property type="evidence" value="ECO:0007669"/>
    <property type="project" value="InterPro"/>
</dbReference>
<dbReference type="PANTHER" id="PTHR11142">
    <property type="entry name" value="PSEUDOURIDYLATE SYNTHASE"/>
    <property type="match status" value="1"/>
</dbReference>
<keyword evidence="1" id="KW-0413">Isomerase</keyword>
<accession>A0A9R1VPY0</accession>
<gene>
    <name evidence="2" type="ORF">LSAT_V11C400163060</name>
</gene>
<dbReference type="Gene3D" id="3.30.70.580">
    <property type="entry name" value="Pseudouridine synthase I, catalytic domain, N-terminal subdomain"/>
    <property type="match status" value="1"/>
</dbReference>
<protein>
    <submittedName>
        <fullName evidence="2">Uncharacterized protein</fullName>
    </submittedName>
</protein>
<dbReference type="SUPFAM" id="SSF55120">
    <property type="entry name" value="Pseudouridine synthase"/>
    <property type="match status" value="1"/>
</dbReference>
<reference evidence="2 3" key="1">
    <citation type="journal article" date="2017" name="Nat. Commun.">
        <title>Genome assembly with in vitro proximity ligation data and whole-genome triplication in lettuce.</title>
        <authorList>
            <person name="Reyes-Chin-Wo S."/>
            <person name="Wang Z."/>
            <person name="Yang X."/>
            <person name="Kozik A."/>
            <person name="Arikit S."/>
            <person name="Song C."/>
            <person name="Xia L."/>
            <person name="Froenicke L."/>
            <person name="Lavelle D.O."/>
            <person name="Truco M.J."/>
            <person name="Xia R."/>
            <person name="Zhu S."/>
            <person name="Xu C."/>
            <person name="Xu H."/>
            <person name="Xu X."/>
            <person name="Cox K."/>
            <person name="Korf I."/>
            <person name="Meyers B.C."/>
            <person name="Michelmore R.W."/>
        </authorList>
    </citation>
    <scope>NUCLEOTIDE SEQUENCE [LARGE SCALE GENOMIC DNA]</scope>
    <source>
        <strain evidence="3">cv. Salinas</strain>
        <tissue evidence="2">Seedlings</tissue>
    </source>
</reference>
<name>A0A9R1VPY0_LACSA</name>
<proteinExistence type="predicted"/>
<dbReference type="InterPro" id="IPR020103">
    <property type="entry name" value="PsdUridine_synth_cat_dom_sf"/>
</dbReference>
<dbReference type="AlphaFoldDB" id="A0A9R1VPY0"/>
<keyword evidence="3" id="KW-1185">Reference proteome</keyword>
<dbReference type="GO" id="GO:0001522">
    <property type="term" value="P:pseudouridine synthesis"/>
    <property type="evidence" value="ECO:0007669"/>
    <property type="project" value="InterPro"/>
</dbReference>
<dbReference type="InterPro" id="IPR001406">
    <property type="entry name" value="PsdUridine_synth_TruA"/>
</dbReference>
<dbReference type="EMBL" id="NBSK02000004">
    <property type="protein sequence ID" value="KAJ0210346.1"/>
    <property type="molecule type" value="Genomic_DNA"/>
</dbReference>
<sequence length="94" mass="10716">MICLLEQALTRVTKLEHKDLCVVGACRTDAGVYALSPVAQFVTPFKYKDLHDMNATLNGILPRNVQIREISPPLRGFHAHFSIIGKIYHYFFVR</sequence>
<evidence type="ECO:0000313" key="3">
    <source>
        <dbReference type="Proteomes" id="UP000235145"/>
    </source>
</evidence>
<dbReference type="InterPro" id="IPR020094">
    <property type="entry name" value="TruA/RsuA/RluB/E/F_N"/>
</dbReference>
<evidence type="ECO:0000256" key="1">
    <source>
        <dbReference type="ARBA" id="ARBA00023235"/>
    </source>
</evidence>
<comment type="caution">
    <text evidence="2">The sequence shown here is derived from an EMBL/GenBank/DDBJ whole genome shotgun (WGS) entry which is preliminary data.</text>
</comment>
<evidence type="ECO:0000313" key="2">
    <source>
        <dbReference type="EMBL" id="KAJ0210346.1"/>
    </source>
</evidence>
<dbReference type="PANTHER" id="PTHR11142:SF0">
    <property type="entry name" value="TRNA PSEUDOURIDINE SYNTHASE-LIKE 1"/>
    <property type="match status" value="1"/>
</dbReference>